<protein>
    <submittedName>
        <fullName evidence="1">Uncharacterized protein</fullName>
    </submittedName>
</protein>
<keyword evidence="2" id="KW-1185">Reference proteome</keyword>
<organism evidence="1 2">
    <name type="scientific">Blattamonas nauphoetae</name>
    <dbReference type="NCBI Taxonomy" id="2049346"/>
    <lineage>
        <taxon>Eukaryota</taxon>
        <taxon>Metamonada</taxon>
        <taxon>Preaxostyla</taxon>
        <taxon>Oxymonadida</taxon>
        <taxon>Blattamonas</taxon>
    </lineage>
</organism>
<dbReference type="Proteomes" id="UP001281761">
    <property type="component" value="Unassembled WGS sequence"/>
</dbReference>
<sequence length="231" mass="26358">MSTDLNSTDDFIDTSMTEQINSLNDLLMQLPDPPRDPEQNNIFQQKCLACCSFLKYYFSRDPFVVEDLPIERNSSFNLLLRCIYAGYSLNIIPLSLYVPFLTPLLPNMVRCSKFISSGPPGTTITSLFCSLSHHLPDFYIFLHSAAFPLALASRMQDLEFVEAQDLCVLHASVVFNRMQQQGIHMRLVIDDANLYYRDIVVEMLHHHRFSVRFSASSLINRISVANVPLKA</sequence>
<comment type="caution">
    <text evidence="1">The sequence shown here is derived from an EMBL/GenBank/DDBJ whole genome shotgun (WGS) entry which is preliminary data.</text>
</comment>
<accession>A0ABQ9Y5Q5</accession>
<name>A0ABQ9Y5Q5_9EUKA</name>
<gene>
    <name evidence="1" type="ORF">BLNAU_5877</name>
</gene>
<dbReference type="EMBL" id="JARBJD010000032">
    <property type="protein sequence ID" value="KAK2959082.1"/>
    <property type="molecule type" value="Genomic_DNA"/>
</dbReference>
<proteinExistence type="predicted"/>
<evidence type="ECO:0000313" key="1">
    <source>
        <dbReference type="EMBL" id="KAK2959082.1"/>
    </source>
</evidence>
<evidence type="ECO:0000313" key="2">
    <source>
        <dbReference type="Proteomes" id="UP001281761"/>
    </source>
</evidence>
<reference evidence="1 2" key="1">
    <citation type="journal article" date="2022" name="bioRxiv">
        <title>Genomics of Preaxostyla Flagellates Illuminates Evolutionary Transitions and the Path Towards Mitochondrial Loss.</title>
        <authorList>
            <person name="Novak L.V.F."/>
            <person name="Treitli S.C."/>
            <person name="Pyrih J."/>
            <person name="Halakuc P."/>
            <person name="Pipaliya S.V."/>
            <person name="Vacek V."/>
            <person name="Brzon O."/>
            <person name="Soukal P."/>
            <person name="Eme L."/>
            <person name="Dacks J.B."/>
            <person name="Karnkowska A."/>
            <person name="Elias M."/>
            <person name="Hampl V."/>
        </authorList>
    </citation>
    <scope>NUCLEOTIDE SEQUENCE [LARGE SCALE GENOMIC DNA]</scope>
    <source>
        <strain evidence="1">NAU3</strain>
        <tissue evidence="1">Gut</tissue>
    </source>
</reference>